<organism evidence="3 4">
    <name type="scientific">Siphonobacter curvatus</name>
    <dbReference type="NCBI Taxonomy" id="2094562"/>
    <lineage>
        <taxon>Bacteria</taxon>
        <taxon>Pseudomonadati</taxon>
        <taxon>Bacteroidota</taxon>
        <taxon>Cytophagia</taxon>
        <taxon>Cytophagales</taxon>
        <taxon>Cytophagaceae</taxon>
        <taxon>Siphonobacter</taxon>
    </lineage>
</organism>
<reference evidence="4" key="1">
    <citation type="submission" date="2018-02" db="EMBL/GenBank/DDBJ databases">
        <title>Genome sequencing of Solimonas sp. HR-BB.</title>
        <authorList>
            <person name="Lee Y."/>
            <person name="Jeon C.O."/>
        </authorList>
    </citation>
    <scope>NUCLEOTIDE SEQUENCE [LARGE SCALE GENOMIC DNA]</scope>
    <source>
        <strain evidence="4">HR-U</strain>
    </source>
</reference>
<accession>A0A2S7IL39</accession>
<dbReference type="Proteomes" id="UP000239590">
    <property type="component" value="Unassembled WGS sequence"/>
</dbReference>
<feature type="domain" description="EamA" evidence="2">
    <location>
        <begin position="14"/>
        <end position="136"/>
    </location>
</feature>
<feature type="transmembrane region" description="Helical" evidence="1">
    <location>
        <begin position="238"/>
        <end position="262"/>
    </location>
</feature>
<proteinExistence type="predicted"/>
<dbReference type="RefSeq" id="WP_104709678.1">
    <property type="nucleotide sequence ID" value="NZ_PTRA01000001.1"/>
</dbReference>
<dbReference type="PANTHER" id="PTHR22911">
    <property type="entry name" value="ACYL-MALONYL CONDENSING ENZYME-RELATED"/>
    <property type="match status" value="1"/>
</dbReference>
<sequence length="303" mass="33797">MRPTVRDYLQLHFIVLIFGFTAILGRLVTIPALSLVFWRTGLATLGMWAFLRWQKQAKPQQPIPVVKLLLTGTLVAAHWLLFFGSARVSNVSVCLAGMSTGSLWTAVVEPLFTRRRISPIEIFLGLLVMAGLYLIFLFEFDHALGLAMSVTAAFLSALFSVFNSMFSRQVEPRLITAYEMTGAWISTAVFLPLYYGVLAPEEPVAILPQGWDWLWVVVLAGVCTVYAYAAFVRLFQTFTAFVMNLAVNLEPIYGILLAFFIFGDAEKMTTGFYAGASLILGAVLLYPVLSRWSNRRAKETINP</sequence>
<keyword evidence="1" id="KW-0812">Transmembrane</keyword>
<dbReference type="PANTHER" id="PTHR22911:SF79">
    <property type="entry name" value="MOBA-LIKE NTP TRANSFERASE DOMAIN-CONTAINING PROTEIN"/>
    <property type="match status" value="1"/>
</dbReference>
<dbReference type="AlphaFoldDB" id="A0A2S7IL39"/>
<gene>
    <name evidence="3" type="ORF">C5O19_01950</name>
</gene>
<dbReference type="OrthoDB" id="9150437at2"/>
<feature type="transmembrane region" description="Helical" evidence="1">
    <location>
        <begin position="12"/>
        <end position="30"/>
    </location>
</feature>
<dbReference type="InterPro" id="IPR037185">
    <property type="entry name" value="EmrE-like"/>
</dbReference>
<feature type="transmembrane region" description="Helical" evidence="1">
    <location>
        <begin position="65"/>
        <end position="82"/>
    </location>
</feature>
<evidence type="ECO:0000313" key="4">
    <source>
        <dbReference type="Proteomes" id="UP000239590"/>
    </source>
</evidence>
<dbReference type="InterPro" id="IPR000620">
    <property type="entry name" value="EamA_dom"/>
</dbReference>
<evidence type="ECO:0000256" key="1">
    <source>
        <dbReference type="SAM" id="Phobius"/>
    </source>
</evidence>
<dbReference type="EMBL" id="PTRA01000001">
    <property type="protein sequence ID" value="PQA58461.1"/>
    <property type="molecule type" value="Genomic_DNA"/>
</dbReference>
<feature type="transmembrane region" description="Helical" evidence="1">
    <location>
        <begin position="268"/>
        <end position="289"/>
    </location>
</feature>
<keyword evidence="1" id="KW-1133">Transmembrane helix</keyword>
<keyword evidence="4" id="KW-1185">Reference proteome</keyword>
<dbReference type="GO" id="GO:0016020">
    <property type="term" value="C:membrane"/>
    <property type="evidence" value="ECO:0007669"/>
    <property type="project" value="InterPro"/>
</dbReference>
<evidence type="ECO:0000259" key="2">
    <source>
        <dbReference type="Pfam" id="PF00892"/>
    </source>
</evidence>
<feature type="transmembrane region" description="Helical" evidence="1">
    <location>
        <begin position="213"/>
        <end position="231"/>
    </location>
</feature>
<keyword evidence="1" id="KW-0472">Membrane</keyword>
<feature type="domain" description="EamA" evidence="2">
    <location>
        <begin position="144"/>
        <end position="285"/>
    </location>
</feature>
<feature type="transmembrane region" description="Helical" evidence="1">
    <location>
        <begin position="144"/>
        <end position="162"/>
    </location>
</feature>
<feature type="transmembrane region" description="Helical" evidence="1">
    <location>
        <begin position="88"/>
        <end position="108"/>
    </location>
</feature>
<dbReference type="SUPFAM" id="SSF103481">
    <property type="entry name" value="Multidrug resistance efflux transporter EmrE"/>
    <property type="match status" value="2"/>
</dbReference>
<feature type="transmembrane region" description="Helical" evidence="1">
    <location>
        <begin position="120"/>
        <end position="138"/>
    </location>
</feature>
<protein>
    <submittedName>
        <fullName evidence="3">EamA family transporter</fullName>
    </submittedName>
</protein>
<comment type="caution">
    <text evidence="3">The sequence shown here is derived from an EMBL/GenBank/DDBJ whole genome shotgun (WGS) entry which is preliminary data.</text>
</comment>
<evidence type="ECO:0000313" key="3">
    <source>
        <dbReference type="EMBL" id="PQA58461.1"/>
    </source>
</evidence>
<feature type="transmembrane region" description="Helical" evidence="1">
    <location>
        <begin position="174"/>
        <end position="193"/>
    </location>
</feature>
<name>A0A2S7IL39_9BACT</name>
<dbReference type="Pfam" id="PF00892">
    <property type="entry name" value="EamA"/>
    <property type="match status" value="2"/>
</dbReference>
<feature type="transmembrane region" description="Helical" evidence="1">
    <location>
        <begin position="36"/>
        <end position="53"/>
    </location>
</feature>